<dbReference type="PRINTS" id="PR00723">
    <property type="entry name" value="SUBTILISIN"/>
</dbReference>
<evidence type="ECO:0000256" key="2">
    <source>
        <dbReference type="ARBA" id="ARBA00022670"/>
    </source>
</evidence>
<evidence type="ECO:0000256" key="3">
    <source>
        <dbReference type="ARBA" id="ARBA00022723"/>
    </source>
</evidence>
<keyword evidence="5 6" id="KW-0720">Serine protease</keyword>
<dbReference type="Gene3D" id="3.40.50.200">
    <property type="entry name" value="Peptidase S8/S53 domain"/>
    <property type="match status" value="1"/>
</dbReference>
<name>A0ABW1LAT1_9BACL</name>
<dbReference type="EMBL" id="JBHSRI010000025">
    <property type="protein sequence ID" value="MFC6040783.1"/>
    <property type="molecule type" value="Genomic_DNA"/>
</dbReference>
<evidence type="ECO:0000259" key="8">
    <source>
        <dbReference type="Pfam" id="PF00082"/>
    </source>
</evidence>
<evidence type="ECO:0000256" key="6">
    <source>
        <dbReference type="PROSITE-ProRule" id="PRU01240"/>
    </source>
</evidence>
<dbReference type="PROSITE" id="PS00137">
    <property type="entry name" value="SUBTILASE_HIS"/>
    <property type="match status" value="1"/>
</dbReference>
<feature type="active site" description="Charge relay system" evidence="6">
    <location>
        <position position="49"/>
    </location>
</feature>
<dbReference type="SUPFAM" id="SSF52743">
    <property type="entry name" value="Subtilisin-like"/>
    <property type="match status" value="1"/>
</dbReference>
<evidence type="ECO:0000256" key="7">
    <source>
        <dbReference type="RuleBase" id="RU003355"/>
    </source>
</evidence>
<gene>
    <name evidence="9" type="ORF">ACFPYN_15250</name>
</gene>
<dbReference type="InterPro" id="IPR050131">
    <property type="entry name" value="Peptidase_S8_subtilisin-like"/>
</dbReference>
<comment type="similarity">
    <text evidence="1 6 7">Belongs to the peptidase S8 family.</text>
</comment>
<dbReference type="RefSeq" id="WP_377735345.1">
    <property type="nucleotide sequence ID" value="NZ_JBHSRI010000025.1"/>
</dbReference>
<feature type="active site" description="Charge relay system" evidence="6">
    <location>
        <position position="244"/>
    </location>
</feature>
<evidence type="ECO:0000256" key="1">
    <source>
        <dbReference type="ARBA" id="ARBA00011073"/>
    </source>
</evidence>
<dbReference type="PROSITE" id="PS00138">
    <property type="entry name" value="SUBTILASE_SER"/>
    <property type="match status" value="1"/>
</dbReference>
<keyword evidence="4 6" id="KW-0378">Hydrolase</keyword>
<protein>
    <submittedName>
        <fullName evidence="9">S8 family peptidase</fullName>
    </submittedName>
</protein>
<dbReference type="Pfam" id="PF00082">
    <property type="entry name" value="Peptidase_S8"/>
    <property type="match status" value="1"/>
</dbReference>
<proteinExistence type="inferred from homology"/>
<accession>A0ABW1LAT1</accession>
<dbReference type="InterPro" id="IPR023827">
    <property type="entry name" value="Peptidase_S8_Asp-AS"/>
</dbReference>
<dbReference type="InterPro" id="IPR034202">
    <property type="entry name" value="Subtilisin_Carlsberg-like"/>
</dbReference>
<dbReference type="InterPro" id="IPR022398">
    <property type="entry name" value="Peptidase_S8_His-AS"/>
</dbReference>
<feature type="domain" description="Peptidase S8/S53" evidence="8">
    <location>
        <begin position="40"/>
        <end position="294"/>
    </location>
</feature>
<keyword evidence="10" id="KW-1185">Reference proteome</keyword>
<sequence length="320" mass="34347">MENYVRLFPYELVEQLETVNEIPKGVEIIQAPEIWPETKGKGITVAVLDTGCDTDHPDLMDRIIGGYNFTKDDGGDSLKFEDYNGHGTHVAGTIAATLNNSGVVGVAPEANLLILKVLGKNGSGQYAWIIKAIQYAIDQKVDIISMSLGGPNDVKALHDVIIEAVNQNILVVCAAGNDGDGKDSTDEFGYPGFYNEVISVGAVNLERKSSGFTNSNNQVDLVAPGEKIISTYLNGTYATLSGTSMATPHVSGALALLKVISNAAFERDLTVPELYSQLIKRTVPLGNSPNIEGNGLVYLTLLDYVKKVFDQPTVRALISI</sequence>
<dbReference type="InterPro" id="IPR000209">
    <property type="entry name" value="Peptidase_S8/S53_dom"/>
</dbReference>
<dbReference type="InterPro" id="IPR023828">
    <property type="entry name" value="Peptidase_S8_Ser-AS"/>
</dbReference>
<dbReference type="PANTHER" id="PTHR43806">
    <property type="entry name" value="PEPTIDASE S8"/>
    <property type="match status" value="1"/>
</dbReference>
<comment type="caution">
    <text evidence="9">The sequence shown here is derived from an EMBL/GenBank/DDBJ whole genome shotgun (WGS) entry which is preliminary data.</text>
</comment>
<dbReference type="PANTHER" id="PTHR43806:SF11">
    <property type="entry name" value="CEREVISIN-RELATED"/>
    <property type="match status" value="1"/>
</dbReference>
<dbReference type="PROSITE" id="PS00136">
    <property type="entry name" value="SUBTILASE_ASP"/>
    <property type="match status" value="1"/>
</dbReference>
<dbReference type="InterPro" id="IPR015500">
    <property type="entry name" value="Peptidase_S8_subtilisin-rel"/>
</dbReference>
<evidence type="ECO:0000256" key="4">
    <source>
        <dbReference type="ARBA" id="ARBA00022801"/>
    </source>
</evidence>
<dbReference type="Proteomes" id="UP001596170">
    <property type="component" value="Unassembled WGS sequence"/>
</dbReference>
<dbReference type="CDD" id="cd07477">
    <property type="entry name" value="Peptidases_S8_Subtilisin_subset"/>
    <property type="match status" value="1"/>
</dbReference>
<evidence type="ECO:0000256" key="5">
    <source>
        <dbReference type="ARBA" id="ARBA00022825"/>
    </source>
</evidence>
<feature type="active site" description="Charge relay system" evidence="6">
    <location>
        <position position="86"/>
    </location>
</feature>
<evidence type="ECO:0000313" key="10">
    <source>
        <dbReference type="Proteomes" id="UP001596170"/>
    </source>
</evidence>
<keyword evidence="3" id="KW-0479">Metal-binding</keyword>
<reference evidence="10" key="1">
    <citation type="journal article" date="2019" name="Int. J. Syst. Evol. Microbiol.">
        <title>The Global Catalogue of Microorganisms (GCM) 10K type strain sequencing project: providing services to taxonomists for standard genome sequencing and annotation.</title>
        <authorList>
            <consortium name="The Broad Institute Genomics Platform"/>
            <consortium name="The Broad Institute Genome Sequencing Center for Infectious Disease"/>
            <person name="Wu L."/>
            <person name="Ma J."/>
        </authorList>
    </citation>
    <scope>NUCLEOTIDE SEQUENCE [LARGE SCALE GENOMIC DNA]</scope>
    <source>
        <strain evidence="10">CCUG 54527</strain>
    </source>
</reference>
<evidence type="ECO:0000313" key="9">
    <source>
        <dbReference type="EMBL" id="MFC6040783.1"/>
    </source>
</evidence>
<keyword evidence="2 6" id="KW-0645">Protease</keyword>
<dbReference type="InterPro" id="IPR036852">
    <property type="entry name" value="Peptidase_S8/S53_dom_sf"/>
</dbReference>
<dbReference type="PROSITE" id="PS51892">
    <property type="entry name" value="SUBTILASE"/>
    <property type="match status" value="1"/>
</dbReference>
<organism evidence="9 10">
    <name type="scientific">Paenisporosarcina macmurdoensis</name>
    <dbReference type="NCBI Taxonomy" id="212659"/>
    <lineage>
        <taxon>Bacteria</taxon>
        <taxon>Bacillati</taxon>
        <taxon>Bacillota</taxon>
        <taxon>Bacilli</taxon>
        <taxon>Bacillales</taxon>
        <taxon>Caryophanaceae</taxon>
        <taxon>Paenisporosarcina</taxon>
    </lineage>
</organism>